<proteinExistence type="predicted"/>
<dbReference type="Proteomes" id="UP000646548">
    <property type="component" value="Unassembled WGS sequence"/>
</dbReference>
<organism evidence="2 3">
    <name type="scientific">Oryzias melastigma</name>
    <name type="common">Marine medaka</name>
    <dbReference type="NCBI Taxonomy" id="30732"/>
    <lineage>
        <taxon>Eukaryota</taxon>
        <taxon>Metazoa</taxon>
        <taxon>Chordata</taxon>
        <taxon>Craniata</taxon>
        <taxon>Vertebrata</taxon>
        <taxon>Euteleostomi</taxon>
        <taxon>Actinopterygii</taxon>
        <taxon>Neopterygii</taxon>
        <taxon>Teleostei</taxon>
        <taxon>Neoteleostei</taxon>
        <taxon>Acanthomorphata</taxon>
        <taxon>Ovalentaria</taxon>
        <taxon>Atherinomorphae</taxon>
        <taxon>Beloniformes</taxon>
        <taxon>Adrianichthyidae</taxon>
        <taxon>Oryziinae</taxon>
        <taxon>Oryzias</taxon>
    </lineage>
</organism>
<accession>A0A834F3B2</accession>
<gene>
    <name evidence="2" type="ORF">FQA47_015953</name>
</gene>
<dbReference type="EMBL" id="WKFB01000435">
    <property type="protein sequence ID" value="KAF6723290.1"/>
    <property type="molecule type" value="Genomic_DNA"/>
</dbReference>
<protein>
    <submittedName>
        <fullName evidence="2">Uncharacterized protein</fullName>
    </submittedName>
</protein>
<name>A0A834F3B2_ORYME</name>
<reference evidence="2" key="1">
    <citation type="journal article" name="BMC Genomics">
        <title>Long-read sequencing and de novo genome assembly of marine medaka (Oryzias melastigma).</title>
        <authorList>
            <person name="Liang P."/>
            <person name="Saqib H.S.A."/>
            <person name="Ni X."/>
            <person name="Shen Y."/>
        </authorList>
    </citation>
    <scope>NUCLEOTIDE SEQUENCE</scope>
    <source>
        <strain evidence="2">Bigg-433</strain>
    </source>
</reference>
<sequence length="85" mass="9202">MFCSSVFYIYSMDELMVDGLSAAHCFCAARGFISHRSPHAEGIPAFAGEGMDETGMNREMQEMRTDAQPELGEAAPPRADGRSGP</sequence>
<comment type="caution">
    <text evidence="2">The sequence shown here is derived from an EMBL/GenBank/DDBJ whole genome shotgun (WGS) entry which is preliminary data.</text>
</comment>
<evidence type="ECO:0000256" key="1">
    <source>
        <dbReference type="SAM" id="MobiDB-lite"/>
    </source>
</evidence>
<evidence type="ECO:0000313" key="3">
    <source>
        <dbReference type="Proteomes" id="UP000646548"/>
    </source>
</evidence>
<feature type="region of interest" description="Disordered" evidence="1">
    <location>
        <begin position="61"/>
        <end position="85"/>
    </location>
</feature>
<dbReference type="AlphaFoldDB" id="A0A834F3B2"/>
<evidence type="ECO:0000313" key="2">
    <source>
        <dbReference type="EMBL" id="KAF6723290.1"/>
    </source>
</evidence>